<proteinExistence type="predicted"/>
<keyword evidence="2 6" id="KW-0812">Transmembrane</keyword>
<gene>
    <name evidence="8" type="ORF">CCAM_LOCUS44786</name>
</gene>
<evidence type="ECO:0000256" key="3">
    <source>
        <dbReference type="ARBA" id="ARBA00022989"/>
    </source>
</evidence>
<reference evidence="8 9" key="1">
    <citation type="submission" date="2018-04" db="EMBL/GenBank/DDBJ databases">
        <authorList>
            <person name="Vogel A."/>
        </authorList>
    </citation>
    <scope>NUCLEOTIDE SEQUENCE [LARGE SCALE GENOMIC DNA]</scope>
</reference>
<evidence type="ECO:0000256" key="5">
    <source>
        <dbReference type="SAM" id="MobiDB-lite"/>
    </source>
</evidence>
<accession>A0A484NP94</accession>
<organism evidence="8 9">
    <name type="scientific">Cuscuta campestris</name>
    <dbReference type="NCBI Taxonomy" id="132261"/>
    <lineage>
        <taxon>Eukaryota</taxon>
        <taxon>Viridiplantae</taxon>
        <taxon>Streptophyta</taxon>
        <taxon>Embryophyta</taxon>
        <taxon>Tracheophyta</taxon>
        <taxon>Spermatophyta</taxon>
        <taxon>Magnoliopsida</taxon>
        <taxon>eudicotyledons</taxon>
        <taxon>Gunneridae</taxon>
        <taxon>Pentapetalae</taxon>
        <taxon>asterids</taxon>
        <taxon>lamiids</taxon>
        <taxon>Solanales</taxon>
        <taxon>Convolvulaceae</taxon>
        <taxon>Cuscuteae</taxon>
        <taxon>Cuscuta</taxon>
        <taxon>Cuscuta subgen. Grammica</taxon>
        <taxon>Cuscuta sect. Cleistogrammica</taxon>
    </lineage>
</organism>
<dbReference type="Pfam" id="PF03168">
    <property type="entry name" value="LEA_2"/>
    <property type="match status" value="1"/>
</dbReference>
<feature type="region of interest" description="Disordered" evidence="5">
    <location>
        <begin position="1"/>
        <end position="30"/>
    </location>
</feature>
<dbReference type="GO" id="GO:0005886">
    <property type="term" value="C:plasma membrane"/>
    <property type="evidence" value="ECO:0007669"/>
    <property type="project" value="TreeGrafter"/>
</dbReference>
<feature type="transmembrane region" description="Helical" evidence="6">
    <location>
        <begin position="57"/>
        <end position="76"/>
    </location>
</feature>
<dbReference type="EMBL" id="OOIL02006841">
    <property type="protein sequence ID" value="VFR03011.1"/>
    <property type="molecule type" value="Genomic_DNA"/>
</dbReference>
<keyword evidence="9" id="KW-1185">Reference proteome</keyword>
<dbReference type="Gene3D" id="2.60.40.10">
    <property type="entry name" value="Immunoglobulins"/>
    <property type="match status" value="1"/>
</dbReference>
<dbReference type="GO" id="GO:0098542">
    <property type="term" value="P:defense response to other organism"/>
    <property type="evidence" value="ECO:0007669"/>
    <property type="project" value="InterPro"/>
</dbReference>
<evidence type="ECO:0000256" key="2">
    <source>
        <dbReference type="ARBA" id="ARBA00022692"/>
    </source>
</evidence>
<evidence type="ECO:0000256" key="6">
    <source>
        <dbReference type="SAM" id="Phobius"/>
    </source>
</evidence>
<keyword evidence="3 6" id="KW-1133">Transmembrane helix</keyword>
<feature type="compositionally biased region" description="Pro residues" evidence="5">
    <location>
        <begin position="14"/>
        <end position="29"/>
    </location>
</feature>
<dbReference type="InterPro" id="IPR004864">
    <property type="entry name" value="LEA_2"/>
</dbReference>
<dbReference type="InterPro" id="IPR013783">
    <property type="entry name" value="Ig-like_fold"/>
</dbReference>
<dbReference type="OrthoDB" id="695142at2759"/>
<protein>
    <recommendedName>
        <fullName evidence="7">Late embryogenesis abundant protein LEA-2 subgroup domain-containing protein</fullName>
    </recommendedName>
</protein>
<evidence type="ECO:0000259" key="7">
    <source>
        <dbReference type="Pfam" id="PF03168"/>
    </source>
</evidence>
<dbReference type="AlphaFoldDB" id="A0A484NP94"/>
<evidence type="ECO:0000256" key="4">
    <source>
        <dbReference type="ARBA" id="ARBA00023136"/>
    </source>
</evidence>
<dbReference type="Proteomes" id="UP000595140">
    <property type="component" value="Unassembled WGS sequence"/>
</dbReference>
<feature type="domain" description="Late embryogenesis abundant protein LEA-2 subgroup" evidence="7">
    <location>
        <begin position="110"/>
        <end position="185"/>
    </location>
</feature>
<dbReference type="InterPro" id="IPR044839">
    <property type="entry name" value="NDR1-like"/>
</dbReference>
<evidence type="ECO:0000256" key="1">
    <source>
        <dbReference type="ARBA" id="ARBA00004167"/>
    </source>
</evidence>
<sequence>MCSRRPFIKSVSNRPPPPSGADTAPPPPSRQQNYNFQINLPYRQPDPDEARRRRSKIAELVFCCAVWAFTIALLALCYRRSPDFRADSLSVSDFNISSNNLVAGNWDLRFTVRNPNGRKTVINYEHIRAEIFYGKVPLAETVLKPFSQEPKNETSLEARFVANGTFVDDWIVERLNEDMEFNVRFYASVSLKAGWRRSEEQDFTVYCRNLKVTVDDGGGGGHGSSDSGGPKRCRIPYPWLFL</sequence>
<dbReference type="PANTHER" id="PTHR31234">
    <property type="entry name" value="LATE EMBRYOGENESIS ABUNDANT (LEA) HYDROXYPROLINE-RICH GLYCOPROTEIN FAMILY"/>
    <property type="match status" value="1"/>
</dbReference>
<evidence type="ECO:0000313" key="9">
    <source>
        <dbReference type="Proteomes" id="UP000595140"/>
    </source>
</evidence>
<dbReference type="PANTHER" id="PTHR31234:SF2">
    <property type="entry name" value="OS05G0199100 PROTEIN"/>
    <property type="match status" value="1"/>
</dbReference>
<evidence type="ECO:0000313" key="8">
    <source>
        <dbReference type="EMBL" id="VFR03011.1"/>
    </source>
</evidence>
<name>A0A484NP94_9ASTE</name>
<keyword evidence="4 6" id="KW-0472">Membrane</keyword>
<comment type="subcellular location">
    <subcellularLocation>
        <location evidence="1">Membrane</location>
        <topology evidence="1">Single-pass membrane protein</topology>
    </subcellularLocation>
</comment>